<dbReference type="EMBL" id="JACOON010000002">
    <property type="protein sequence ID" value="MBC5647808.1"/>
    <property type="molecule type" value="Genomic_DNA"/>
</dbReference>
<feature type="binding site" evidence="9">
    <location>
        <position position="88"/>
    </location>
    <ligand>
        <name>Mg(2+)</name>
        <dbReference type="ChEBI" id="CHEBI:18420"/>
    </ligand>
</feature>
<comment type="catalytic activity">
    <reaction evidence="8 9 10">
        <text>2-[(2R,5Z)-2-carboxy-4-methylthiazol-5(2H)-ylidene]ethyl phosphate + 4-amino-2-methyl-5-(diphosphooxymethyl)pyrimidine + 2 H(+) = thiamine phosphate + CO2 + diphosphate</text>
        <dbReference type="Rhea" id="RHEA:47844"/>
        <dbReference type="ChEBI" id="CHEBI:15378"/>
        <dbReference type="ChEBI" id="CHEBI:16526"/>
        <dbReference type="ChEBI" id="CHEBI:33019"/>
        <dbReference type="ChEBI" id="CHEBI:37575"/>
        <dbReference type="ChEBI" id="CHEBI:57841"/>
        <dbReference type="ChEBI" id="CHEBI:62899"/>
        <dbReference type="EC" id="2.5.1.3"/>
    </reaction>
</comment>
<evidence type="ECO:0000313" key="13">
    <source>
        <dbReference type="EMBL" id="MBC5647808.1"/>
    </source>
</evidence>
<evidence type="ECO:0000256" key="3">
    <source>
        <dbReference type="ARBA" id="ARBA00022723"/>
    </source>
</evidence>
<reference evidence="13 14" key="1">
    <citation type="submission" date="2020-08" db="EMBL/GenBank/DDBJ databases">
        <title>Genome public.</title>
        <authorList>
            <person name="Liu C."/>
            <person name="Sun Q."/>
        </authorList>
    </citation>
    <scope>NUCLEOTIDE SEQUENCE [LARGE SCALE GENOMIC DNA]</scope>
    <source>
        <strain evidence="13 14">NSJ-35</strain>
    </source>
</reference>
<comment type="pathway">
    <text evidence="1 9 11">Cofactor biosynthesis; thiamine diphosphate biosynthesis; thiamine phosphate from 4-amino-2-methyl-5-diphosphomethylpyrimidine and 4-methyl-5-(2-phosphoethyl)-thiazole: step 1/1.</text>
</comment>
<dbReference type="GO" id="GO:0004789">
    <property type="term" value="F:thiamine-phosphate diphosphorylase activity"/>
    <property type="evidence" value="ECO:0007669"/>
    <property type="project" value="UniProtKB-EC"/>
</dbReference>
<dbReference type="PANTHER" id="PTHR20857:SF23">
    <property type="entry name" value="THIAMINE BIOSYNTHETIC BIFUNCTIONAL ENZYME"/>
    <property type="match status" value="1"/>
</dbReference>
<dbReference type="Proteomes" id="UP000606889">
    <property type="component" value="Unassembled WGS sequence"/>
</dbReference>
<feature type="binding site" evidence="9">
    <location>
        <position position="68"/>
    </location>
    <ligand>
        <name>4-amino-2-methyl-5-(diphosphooxymethyl)pyrimidine</name>
        <dbReference type="ChEBI" id="CHEBI:57841"/>
    </ligand>
</feature>
<feature type="binding site" evidence="9">
    <location>
        <position position="163"/>
    </location>
    <ligand>
        <name>2-[(2R,5Z)-2-carboxy-4-methylthiazol-5(2H)-ylidene]ethyl phosphate</name>
        <dbReference type="ChEBI" id="CHEBI:62899"/>
    </ligand>
</feature>
<feature type="binding site" evidence="9">
    <location>
        <position position="136"/>
    </location>
    <ligand>
        <name>4-amino-2-methyl-5-(diphosphooxymethyl)pyrimidine</name>
        <dbReference type="ChEBI" id="CHEBI:57841"/>
    </ligand>
</feature>
<organism evidence="13 14">
    <name type="scientific">Christensenella tenuis</name>
    <dbReference type="NCBI Taxonomy" id="2763033"/>
    <lineage>
        <taxon>Bacteria</taxon>
        <taxon>Bacillati</taxon>
        <taxon>Bacillota</taxon>
        <taxon>Clostridia</taxon>
        <taxon>Christensenellales</taxon>
        <taxon>Christensenellaceae</taxon>
        <taxon>Christensenella</taxon>
    </lineage>
</organism>
<evidence type="ECO:0000259" key="12">
    <source>
        <dbReference type="Pfam" id="PF02581"/>
    </source>
</evidence>
<feature type="binding site" evidence="9">
    <location>
        <begin position="133"/>
        <end position="135"/>
    </location>
    <ligand>
        <name>2-[(2R,5Z)-2-carboxy-4-methylthiazol-5(2H)-ylidene]ethyl phosphate</name>
        <dbReference type="ChEBI" id="CHEBI:62899"/>
    </ligand>
</feature>
<evidence type="ECO:0000256" key="6">
    <source>
        <dbReference type="ARBA" id="ARBA00047334"/>
    </source>
</evidence>
<evidence type="ECO:0000313" key="14">
    <source>
        <dbReference type="Proteomes" id="UP000606889"/>
    </source>
</evidence>
<keyword evidence="14" id="KW-1185">Reference proteome</keyword>
<evidence type="ECO:0000256" key="5">
    <source>
        <dbReference type="ARBA" id="ARBA00022977"/>
    </source>
</evidence>
<evidence type="ECO:0000256" key="8">
    <source>
        <dbReference type="ARBA" id="ARBA00047883"/>
    </source>
</evidence>
<comment type="similarity">
    <text evidence="9 10">Belongs to the thiamine-phosphate synthase family.</text>
</comment>
<dbReference type="HAMAP" id="MF_00097">
    <property type="entry name" value="TMP_synthase"/>
    <property type="match status" value="1"/>
</dbReference>
<feature type="binding site" evidence="9">
    <location>
        <position position="69"/>
    </location>
    <ligand>
        <name>Mg(2+)</name>
        <dbReference type="ChEBI" id="CHEBI:18420"/>
    </ligand>
</feature>
<evidence type="ECO:0000256" key="2">
    <source>
        <dbReference type="ARBA" id="ARBA00022679"/>
    </source>
</evidence>
<dbReference type="InterPro" id="IPR013785">
    <property type="entry name" value="Aldolase_TIM"/>
</dbReference>
<dbReference type="SUPFAM" id="SSF51391">
    <property type="entry name" value="Thiamin phosphate synthase"/>
    <property type="match status" value="1"/>
</dbReference>
<proteinExistence type="inferred from homology"/>
<comment type="caution">
    <text evidence="13">The sequence shown here is derived from an EMBL/GenBank/DDBJ whole genome shotgun (WGS) entry which is preliminary data.</text>
</comment>
<evidence type="ECO:0000256" key="9">
    <source>
        <dbReference type="HAMAP-Rule" id="MF_00097"/>
    </source>
</evidence>
<dbReference type="PANTHER" id="PTHR20857">
    <property type="entry name" value="THIAMINE-PHOSPHATE PYROPHOSPHORYLASE"/>
    <property type="match status" value="1"/>
</dbReference>
<name>A0ABR7EDF0_9FIRM</name>
<sequence>MDRNHLLLYAVTPQEDENILLPKIERALAGGVTLLQLREKRLCGRALEEKALAVKRLCDRYKVPLVINDNVELAQAIGAAGVHLGAGDMPVDLARRRLGNGKIIGATARTVEQALAAQAAGADYLGSGAVFATSTKADAVPMPHGLLGKICRSVQIPVVAIGGIDESNIAELQGLPIFGVAVAAGIFGAADVKKAAENLARQAKLMLGYTGEKHE</sequence>
<comment type="catalytic activity">
    <reaction evidence="6 9 10">
        <text>4-methyl-5-(2-phosphooxyethyl)-thiazole + 4-amino-2-methyl-5-(diphosphooxymethyl)pyrimidine + H(+) = thiamine phosphate + diphosphate</text>
        <dbReference type="Rhea" id="RHEA:22328"/>
        <dbReference type="ChEBI" id="CHEBI:15378"/>
        <dbReference type="ChEBI" id="CHEBI:33019"/>
        <dbReference type="ChEBI" id="CHEBI:37575"/>
        <dbReference type="ChEBI" id="CHEBI:57841"/>
        <dbReference type="ChEBI" id="CHEBI:58296"/>
        <dbReference type="EC" id="2.5.1.3"/>
    </reaction>
</comment>
<dbReference type="Gene3D" id="3.20.20.70">
    <property type="entry name" value="Aldolase class I"/>
    <property type="match status" value="1"/>
</dbReference>
<evidence type="ECO:0000256" key="7">
    <source>
        <dbReference type="ARBA" id="ARBA00047851"/>
    </source>
</evidence>
<keyword evidence="4 9" id="KW-0460">Magnesium</keyword>
<feature type="binding site" evidence="9">
    <location>
        <position position="107"/>
    </location>
    <ligand>
        <name>4-amino-2-methyl-5-(diphosphooxymethyl)pyrimidine</name>
        <dbReference type="ChEBI" id="CHEBI:57841"/>
    </ligand>
</feature>
<dbReference type="CDD" id="cd00564">
    <property type="entry name" value="TMP_TenI"/>
    <property type="match status" value="1"/>
</dbReference>
<gene>
    <name evidence="9 13" type="primary">thiE</name>
    <name evidence="13" type="ORF">H8S18_05625</name>
</gene>
<comment type="cofactor">
    <cofactor evidence="9">
        <name>Mg(2+)</name>
        <dbReference type="ChEBI" id="CHEBI:18420"/>
    </cofactor>
    <text evidence="9">Binds 1 Mg(2+) ion per subunit.</text>
</comment>
<dbReference type="EC" id="2.5.1.3" evidence="9"/>
<comment type="caution">
    <text evidence="9">Lacks conserved residue(s) required for the propagation of feature annotation.</text>
</comment>
<dbReference type="InterPro" id="IPR036206">
    <property type="entry name" value="ThiamineP_synth_sf"/>
</dbReference>
<keyword evidence="3 9" id="KW-0479">Metal-binding</keyword>
<evidence type="ECO:0000256" key="10">
    <source>
        <dbReference type="RuleBase" id="RU003826"/>
    </source>
</evidence>
<evidence type="ECO:0000256" key="4">
    <source>
        <dbReference type="ARBA" id="ARBA00022842"/>
    </source>
</evidence>
<dbReference type="InterPro" id="IPR034291">
    <property type="entry name" value="TMP_synthase"/>
</dbReference>
<dbReference type="InterPro" id="IPR022998">
    <property type="entry name" value="ThiamineP_synth_TenI"/>
</dbReference>
<dbReference type="NCBIfam" id="TIGR00693">
    <property type="entry name" value="thiE"/>
    <property type="match status" value="1"/>
</dbReference>
<comment type="catalytic activity">
    <reaction evidence="7 9 10">
        <text>2-(2-carboxy-4-methylthiazol-5-yl)ethyl phosphate + 4-amino-2-methyl-5-(diphosphooxymethyl)pyrimidine + 2 H(+) = thiamine phosphate + CO2 + diphosphate</text>
        <dbReference type="Rhea" id="RHEA:47848"/>
        <dbReference type="ChEBI" id="CHEBI:15378"/>
        <dbReference type="ChEBI" id="CHEBI:16526"/>
        <dbReference type="ChEBI" id="CHEBI:33019"/>
        <dbReference type="ChEBI" id="CHEBI:37575"/>
        <dbReference type="ChEBI" id="CHEBI:57841"/>
        <dbReference type="ChEBI" id="CHEBI:62890"/>
        <dbReference type="EC" id="2.5.1.3"/>
    </reaction>
</comment>
<feature type="domain" description="Thiamine phosphate synthase/TenI" evidence="12">
    <location>
        <begin position="8"/>
        <end position="186"/>
    </location>
</feature>
<evidence type="ECO:0000256" key="11">
    <source>
        <dbReference type="RuleBase" id="RU004253"/>
    </source>
</evidence>
<keyword evidence="5 9" id="KW-0784">Thiamine biosynthesis</keyword>
<dbReference type="RefSeq" id="WP_186857321.1">
    <property type="nucleotide sequence ID" value="NZ_JACOON010000002.1"/>
</dbReference>
<comment type="function">
    <text evidence="9">Condenses 4-methyl-5-(beta-hydroxyethyl)thiazole monophosphate (THZ-P) and 2-methyl-4-amino-5-hydroxymethyl pyrimidine pyrophosphate (HMP-PP) to form thiamine monophosphate (TMP).</text>
</comment>
<protein>
    <recommendedName>
        <fullName evidence="9">Thiamine-phosphate synthase</fullName>
        <shortName evidence="9">TP synthase</shortName>
        <shortName evidence="9">TPS</shortName>
        <ecNumber evidence="9">2.5.1.3</ecNumber>
    </recommendedName>
    <alternativeName>
        <fullName evidence="9">Thiamine-phosphate pyrophosphorylase</fullName>
        <shortName evidence="9">TMP pyrophosphorylase</shortName>
        <shortName evidence="9">TMP-PPase</shortName>
    </alternativeName>
</protein>
<dbReference type="Pfam" id="PF02581">
    <property type="entry name" value="TMP-TENI"/>
    <property type="match status" value="1"/>
</dbReference>
<feature type="binding site" evidence="9">
    <location>
        <begin position="36"/>
        <end position="40"/>
    </location>
    <ligand>
        <name>4-amino-2-methyl-5-(diphosphooxymethyl)pyrimidine</name>
        <dbReference type="ChEBI" id="CHEBI:57841"/>
    </ligand>
</feature>
<keyword evidence="2 9" id="KW-0808">Transferase</keyword>
<evidence type="ECO:0000256" key="1">
    <source>
        <dbReference type="ARBA" id="ARBA00005165"/>
    </source>
</evidence>
<accession>A0ABR7EDF0</accession>